<dbReference type="Proteomes" id="UP000094067">
    <property type="component" value="Unassembled WGS sequence"/>
</dbReference>
<reference evidence="1 2" key="1">
    <citation type="submission" date="2016-07" db="EMBL/GenBank/DDBJ databases">
        <title>Characterization of isolates of Eisenbergiella tayi derived from blood cultures, using whole genome sequencing.</title>
        <authorList>
            <person name="Burdz T."/>
            <person name="Wiebe D."/>
            <person name="Huynh C."/>
            <person name="Bernard K."/>
        </authorList>
    </citation>
    <scope>NUCLEOTIDE SEQUENCE [LARGE SCALE GENOMIC DNA]</scope>
    <source>
        <strain evidence="1 2">NML 110608</strain>
    </source>
</reference>
<name>A0A1E3A110_9FIRM</name>
<dbReference type="RefSeq" id="WP_069154959.1">
    <property type="nucleotide sequence ID" value="NZ_MCGH01000004.1"/>
</dbReference>
<gene>
    <name evidence="1" type="ORF">BEI61_05592</name>
</gene>
<dbReference type="EMBL" id="MCGH01000004">
    <property type="protein sequence ID" value="ODM02430.1"/>
    <property type="molecule type" value="Genomic_DNA"/>
</dbReference>
<proteinExistence type="predicted"/>
<accession>A0A1E3A110</accession>
<protein>
    <submittedName>
        <fullName evidence="1">Uncharacterized protein</fullName>
    </submittedName>
</protein>
<evidence type="ECO:0000313" key="2">
    <source>
        <dbReference type="Proteomes" id="UP000094067"/>
    </source>
</evidence>
<dbReference type="AlphaFoldDB" id="A0A1E3A110"/>
<sequence length="61" mass="6602">MIIVDAAACCQLGIEFILKNGSEDPADYPEAGTEVCVAGEFQLYDEDGETYCHLVSSDILE</sequence>
<organism evidence="1 2">
    <name type="scientific">Eisenbergiella tayi</name>
    <dbReference type="NCBI Taxonomy" id="1432052"/>
    <lineage>
        <taxon>Bacteria</taxon>
        <taxon>Bacillati</taxon>
        <taxon>Bacillota</taxon>
        <taxon>Clostridia</taxon>
        <taxon>Lachnospirales</taxon>
        <taxon>Lachnospiraceae</taxon>
        <taxon>Eisenbergiella</taxon>
    </lineage>
</organism>
<evidence type="ECO:0000313" key="1">
    <source>
        <dbReference type="EMBL" id="ODM02430.1"/>
    </source>
</evidence>
<comment type="caution">
    <text evidence="1">The sequence shown here is derived from an EMBL/GenBank/DDBJ whole genome shotgun (WGS) entry which is preliminary data.</text>
</comment>